<dbReference type="SMART" id="SM00448">
    <property type="entry name" value="REC"/>
    <property type="match status" value="1"/>
</dbReference>
<accession>A0A6J4L9D9</accession>
<organism evidence="4">
    <name type="scientific">uncultured Gemmatimonadaceae bacterium</name>
    <dbReference type="NCBI Taxonomy" id="246130"/>
    <lineage>
        <taxon>Bacteria</taxon>
        <taxon>Pseudomonadati</taxon>
        <taxon>Gemmatimonadota</taxon>
        <taxon>Gemmatimonadia</taxon>
        <taxon>Gemmatimonadales</taxon>
        <taxon>Gemmatimonadaceae</taxon>
        <taxon>environmental samples</taxon>
    </lineage>
</organism>
<dbReference type="AlphaFoldDB" id="A0A6J4L9D9"/>
<dbReference type="PROSITE" id="PS50110">
    <property type="entry name" value="RESPONSE_REGULATORY"/>
    <property type="match status" value="1"/>
</dbReference>
<dbReference type="Gene3D" id="3.40.50.2300">
    <property type="match status" value="1"/>
</dbReference>
<evidence type="ECO:0000313" key="4">
    <source>
        <dbReference type="EMBL" id="CAA9327371.1"/>
    </source>
</evidence>
<feature type="domain" description="Response regulatory" evidence="3">
    <location>
        <begin position="3"/>
        <end position="117"/>
    </location>
</feature>
<dbReference type="InterPro" id="IPR050595">
    <property type="entry name" value="Bact_response_regulator"/>
</dbReference>
<dbReference type="SUPFAM" id="SSF52172">
    <property type="entry name" value="CheY-like"/>
    <property type="match status" value="1"/>
</dbReference>
<proteinExistence type="predicted"/>
<gene>
    <name evidence="4" type="ORF">AVDCRST_MAG11-2301</name>
</gene>
<evidence type="ECO:0000256" key="2">
    <source>
        <dbReference type="PROSITE-ProRule" id="PRU00169"/>
    </source>
</evidence>
<dbReference type="EMBL" id="CADCTU010000529">
    <property type="protein sequence ID" value="CAA9327371.1"/>
    <property type="molecule type" value="Genomic_DNA"/>
</dbReference>
<sequence length="122" mass="13118">MATVMIVDDSSFTRRTHRRIVESDGHVVHEATSGMAAIEGFFVHRPELVLLDLTMEDMSGFTVLEQLRALDARARVIVVSADVQRSTAQLVAEAGACRFLGKPVSPEGLLEAVRAALAEGAA</sequence>
<dbReference type="InterPro" id="IPR011006">
    <property type="entry name" value="CheY-like_superfamily"/>
</dbReference>
<reference evidence="4" key="1">
    <citation type="submission" date="2020-02" db="EMBL/GenBank/DDBJ databases">
        <authorList>
            <person name="Meier V. D."/>
        </authorList>
    </citation>
    <scope>NUCLEOTIDE SEQUENCE</scope>
    <source>
        <strain evidence="4">AVDCRST_MAG11</strain>
    </source>
</reference>
<name>A0A6J4L9D9_9BACT</name>
<evidence type="ECO:0000259" key="3">
    <source>
        <dbReference type="PROSITE" id="PS50110"/>
    </source>
</evidence>
<dbReference type="Pfam" id="PF00072">
    <property type="entry name" value="Response_reg"/>
    <property type="match status" value="1"/>
</dbReference>
<dbReference type="GO" id="GO:0000160">
    <property type="term" value="P:phosphorelay signal transduction system"/>
    <property type="evidence" value="ECO:0007669"/>
    <property type="project" value="InterPro"/>
</dbReference>
<dbReference type="PANTHER" id="PTHR44591:SF24">
    <property type="entry name" value="PROTEIN-GLUTAMATE METHYLESTERASE_PROTEIN-GLUTAMINE GLUTAMINASE 1"/>
    <property type="match status" value="1"/>
</dbReference>
<dbReference type="InterPro" id="IPR001789">
    <property type="entry name" value="Sig_transdc_resp-reg_receiver"/>
</dbReference>
<keyword evidence="1 2" id="KW-0597">Phosphoprotein</keyword>
<evidence type="ECO:0000256" key="1">
    <source>
        <dbReference type="ARBA" id="ARBA00022553"/>
    </source>
</evidence>
<protein>
    <recommendedName>
        <fullName evidence="3">Response regulatory domain-containing protein</fullName>
    </recommendedName>
</protein>
<dbReference type="PANTHER" id="PTHR44591">
    <property type="entry name" value="STRESS RESPONSE REGULATOR PROTEIN 1"/>
    <property type="match status" value="1"/>
</dbReference>
<feature type="modified residue" description="4-aspartylphosphate" evidence="2">
    <location>
        <position position="52"/>
    </location>
</feature>